<evidence type="ECO:0008006" key="3">
    <source>
        <dbReference type="Google" id="ProtNLM"/>
    </source>
</evidence>
<evidence type="ECO:0000313" key="1">
    <source>
        <dbReference type="EMBL" id="WIM88759.1"/>
    </source>
</evidence>
<keyword evidence="2" id="KW-1185">Reference proteome</keyword>
<protein>
    <recommendedName>
        <fullName evidence="3">Ribosomal protein L7/L12 C-terminal domain-containing protein</fullName>
    </recommendedName>
</protein>
<gene>
    <name evidence="1" type="ORF">PT015_04510</name>
</gene>
<accession>A0ABY8VYQ0</accession>
<dbReference type="EMBL" id="CP126981">
    <property type="protein sequence ID" value="WIM88759.1"/>
    <property type="molecule type" value="Genomic_DNA"/>
</dbReference>
<name>A0ABY8VYQ0_9MYCO</name>
<dbReference type="Gene3D" id="3.30.1390.10">
    <property type="match status" value="1"/>
</dbReference>
<evidence type="ECO:0000313" key="2">
    <source>
        <dbReference type="Proteomes" id="UP001236585"/>
    </source>
</evidence>
<proteinExistence type="predicted"/>
<dbReference type="InterPro" id="IPR014719">
    <property type="entry name" value="Ribosomal_bL12_C/ClpS-like"/>
</dbReference>
<reference evidence="1 2" key="1">
    <citation type="journal article" date="2023" name="Microbiol. Resour. Announc.">
        <title>Complete Genome Sequence of Mycobacterium wuenschmanii, a novel Nontuberculous Mycobacterium Isolated from a captive population of Amazon Milk Frogs.</title>
        <authorList>
            <person name="Hicks J."/>
            <person name="Zeineldin M."/>
            <person name="Ward H."/>
            <person name="Wuenschmann A."/>
            <person name="Camp P."/>
            <person name="Farrell D."/>
            <person name="Lehman K."/>
            <person name="Thacker T."/>
            <person name="Cuthbert E."/>
        </authorList>
    </citation>
    <scope>NUCLEOTIDE SEQUENCE [LARGE SCALE GENOMIC DNA]</scope>
    <source>
        <strain evidence="1 2">Wuenschmanii</strain>
    </source>
</reference>
<dbReference type="RefSeq" id="WP_285189100.1">
    <property type="nucleotide sequence ID" value="NZ_CP126981.1"/>
</dbReference>
<dbReference type="Proteomes" id="UP001236585">
    <property type="component" value="Chromosome"/>
</dbReference>
<sequence length="77" mass="8337">MSDVDEGARARLDYIEKQLQILFPEGYVPFAAANSAGMPQSVVDLARRGNLIAAIKEYRTLTGVGLAEAKEAVEAIR</sequence>
<organism evidence="1 2">
    <name type="scientific">Candidatus Mycobacterium wuenschmannii</name>
    <dbReference type="NCBI Taxonomy" id="3027808"/>
    <lineage>
        <taxon>Bacteria</taxon>
        <taxon>Bacillati</taxon>
        <taxon>Actinomycetota</taxon>
        <taxon>Actinomycetes</taxon>
        <taxon>Mycobacteriales</taxon>
        <taxon>Mycobacteriaceae</taxon>
        <taxon>Mycobacterium</taxon>
    </lineage>
</organism>